<organism evidence="1 2">
    <name type="scientific">Panagrolaimus sp. ES5</name>
    <dbReference type="NCBI Taxonomy" id="591445"/>
    <lineage>
        <taxon>Eukaryota</taxon>
        <taxon>Metazoa</taxon>
        <taxon>Ecdysozoa</taxon>
        <taxon>Nematoda</taxon>
        <taxon>Chromadorea</taxon>
        <taxon>Rhabditida</taxon>
        <taxon>Tylenchina</taxon>
        <taxon>Panagrolaimomorpha</taxon>
        <taxon>Panagrolaimoidea</taxon>
        <taxon>Panagrolaimidae</taxon>
        <taxon>Panagrolaimus</taxon>
    </lineage>
</organism>
<reference evidence="2" key="1">
    <citation type="submission" date="2022-11" db="UniProtKB">
        <authorList>
            <consortium name="WormBaseParasite"/>
        </authorList>
    </citation>
    <scope>IDENTIFICATION</scope>
</reference>
<dbReference type="Proteomes" id="UP000887579">
    <property type="component" value="Unplaced"/>
</dbReference>
<dbReference type="WBParaSite" id="ES5_v2.g22593.t1">
    <property type="protein sequence ID" value="ES5_v2.g22593.t1"/>
    <property type="gene ID" value="ES5_v2.g22593"/>
</dbReference>
<evidence type="ECO:0000313" key="2">
    <source>
        <dbReference type="WBParaSite" id="ES5_v2.g22593.t1"/>
    </source>
</evidence>
<accession>A0AC34FYW8</accession>
<evidence type="ECO:0000313" key="1">
    <source>
        <dbReference type="Proteomes" id="UP000887579"/>
    </source>
</evidence>
<sequence length="285" mass="31657">MPQLFINSESQKSGQVFVVTGANRGVGYGIVETLAKTVENGIIYITALEESDGKKAVEKLRKSLGERKKSELRFHQLDITSVESCQKFANHLHECHGTIDVLINNAGVGFYLDQIKSLDEKIEKGWLSMNVNYFGTKQITLALIPLLKSGGRVVNVCSQLGKIQNYKPKYALKLKNASNYEEIEEVIDLYMGCVKEETCTKNGFQESPYRVSKAAEIALTILHGKIFKDTGIKFYACCPGYVNTAMTLFQGTLTIQEGADTPAYLATNPNAPHGVLCFNRKIVEW</sequence>
<name>A0AC34FYW8_9BILA</name>
<proteinExistence type="predicted"/>
<protein>
    <submittedName>
        <fullName evidence="2">Carbonyl reductase</fullName>
    </submittedName>
</protein>